<reference evidence="2 3" key="1">
    <citation type="journal article" date="2011" name="Stand. Genomic Sci.">
        <title>Draft genome sequence of Caminibacter mediatlanticus strain TB-2, an epsilonproteobacterium isolated from a deep-sea hydrothermal vent.</title>
        <authorList>
            <person name="Giovannelli D."/>
            <person name="Ferriera S."/>
            <person name="Johnson J."/>
            <person name="Kravitz S."/>
            <person name="Perez-Rodriguez I."/>
            <person name="Ricci J."/>
            <person name="O'Brien C."/>
            <person name="Voordeckers J.W."/>
            <person name="Bini E."/>
            <person name="Vetriani C."/>
        </authorList>
    </citation>
    <scope>NUCLEOTIDE SEQUENCE [LARGE SCALE GENOMIC DNA]</scope>
    <source>
        <strain evidence="2 3">TB-2</strain>
    </source>
</reference>
<gene>
    <name evidence="2" type="ORF">CMTB2_03158</name>
</gene>
<dbReference type="GO" id="GO:0006508">
    <property type="term" value="P:proteolysis"/>
    <property type="evidence" value="ECO:0007669"/>
    <property type="project" value="InterPro"/>
</dbReference>
<sequence length="397" mass="44880">MLNEILNIFEKITKIPHCSGKTQEIREFIVSFTKNFNYEIKTDKAGNILVTSKNPLLCLQSHIDMVCVGNPNIEIIRDGDYLRAKNSSLGADNGIGVAIMLYLISQNKNLEFLFTNDEEIGLIGAKNLDLNIKSKYLLNLDSEDDRIVIIGSAGGVDAKVIYPESFKKVYGVKGEIIIDKLPGGHSGIDIDKNIPNAIVELLKRVKNTTYIKGGERRNSIPVKVFSEEVFGGNEEIEVYDDKYIHFLKELPHGVIEYDFEYKVPSKSINFALIDGFESVFSLRANTNEKLKEVKEYLLSKTKGAEVIFEDEYPAWAPEMNEFIKTIIEVTNTMPYVVHAGLECGVLKEKFPEVKFASYGPKIENPHTIRERVKISSVDKVFKNILKLIERMENGENI</sequence>
<name>A0AAI9AIY6_9BACT</name>
<organism evidence="2 3">
    <name type="scientific">Caminibacter mediatlanticus TB-2</name>
    <dbReference type="NCBI Taxonomy" id="391592"/>
    <lineage>
        <taxon>Bacteria</taxon>
        <taxon>Pseudomonadati</taxon>
        <taxon>Campylobacterota</taxon>
        <taxon>Epsilonproteobacteria</taxon>
        <taxon>Nautiliales</taxon>
        <taxon>Nautiliaceae</taxon>
        <taxon>Caminibacter</taxon>
    </lineage>
</organism>
<dbReference type="AlphaFoldDB" id="A0AAI9AIY6"/>
<evidence type="ECO:0000256" key="1">
    <source>
        <dbReference type="ARBA" id="ARBA00022801"/>
    </source>
</evidence>
<dbReference type="GO" id="GO:0005829">
    <property type="term" value="C:cytosol"/>
    <property type="evidence" value="ECO:0007669"/>
    <property type="project" value="TreeGrafter"/>
</dbReference>
<keyword evidence="1" id="KW-0378">Hydrolase</keyword>
<dbReference type="InterPro" id="IPR001160">
    <property type="entry name" value="Peptidase_M20C"/>
</dbReference>
<evidence type="ECO:0000313" key="3">
    <source>
        <dbReference type="Proteomes" id="UP000003288"/>
    </source>
</evidence>
<dbReference type="Gene3D" id="3.40.630.10">
    <property type="entry name" value="Zn peptidases"/>
    <property type="match status" value="2"/>
</dbReference>
<accession>A0AAI9AIY6</accession>
<dbReference type="PANTHER" id="PTHR43501">
    <property type="entry name" value="CYTOSOL NON-SPECIFIC DIPEPTIDASE"/>
    <property type="match status" value="1"/>
</dbReference>
<protein>
    <submittedName>
        <fullName evidence="2">Aminoacyl-histidine dipeptidase</fullName>
    </submittedName>
</protein>
<dbReference type="SUPFAM" id="SSF53187">
    <property type="entry name" value="Zn-dependent exopeptidases"/>
    <property type="match status" value="1"/>
</dbReference>
<dbReference type="InterPro" id="IPR002933">
    <property type="entry name" value="Peptidase_M20"/>
</dbReference>
<comment type="caution">
    <text evidence="2">The sequence shown here is derived from an EMBL/GenBank/DDBJ whole genome shotgun (WGS) entry which is preliminary data.</text>
</comment>
<dbReference type="GO" id="GO:0070573">
    <property type="term" value="F:metallodipeptidase activity"/>
    <property type="evidence" value="ECO:0007669"/>
    <property type="project" value="TreeGrafter"/>
</dbReference>
<dbReference type="PRINTS" id="PR00934">
    <property type="entry name" value="XHISDIPTASE"/>
</dbReference>
<dbReference type="Pfam" id="PF01546">
    <property type="entry name" value="Peptidase_M20"/>
    <property type="match status" value="1"/>
</dbReference>
<evidence type="ECO:0000313" key="2">
    <source>
        <dbReference type="EMBL" id="EDM24481.1"/>
    </source>
</evidence>
<proteinExistence type="predicted"/>
<dbReference type="Proteomes" id="UP000003288">
    <property type="component" value="Unassembled WGS sequence"/>
</dbReference>
<dbReference type="RefSeq" id="WP_007473452.1">
    <property type="nucleotide sequence ID" value="NZ_ABCJ01000001.1"/>
</dbReference>
<dbReference type="EMBL" id="ABCJ01000001">
    <property type="protein sequence ID" value="EDM24481.1"/>
    <property type="molecule type" value="Genomic_DNA"/>
</dbReference>
<dbReference type="PANTHER" id="PTHR43501:SF1">
    <property type="entry name" value="CYTOSOL NON-SPECIFIC DIPEPTIDASE"/>
    <property type="match status" value="1"/>
</dbReference>